<keyword evidence="3" id="KW-0117">Actin capping</keyword>
<keyword evidence="8" id="KW-0175">Coiled coil</keyword>
<feature type="coiled-coil region" evidence="8">
    <location>
        <begin position="88"/>
        <end position="147"/>
    </location>
</feature>
<dbReference type="GO" id="GO:0005737">
    <property type="term" value="C:cytoplasm"/>
    <property type="evidence" value="ECO:0007669"/>
    <property type="project" value="UniProtKB-ARBA"/>
</dbReference>
<evidence type="ECO:0000256" key="1">
    <source>
        <dbReference type="ARBA" id="ARBA00004245"/>
    </source>
</evidence>
<dbReference type="STRING" id="42156.A0A3P7JMG8"/>
<dbReference type="InterPro" id="IPR018159">
    <property type="entry name" value="Spectrin/alpha-actinin"/>
</dbReference>
<dbReference type="GO" id="GO:0003779">
    <property type="term" value="F:actin binding"/>
    <property type="evidence" value="ECO:0007669"/>
    <property type="project" value="UniProtKB-KW"/>
</dbReference>
<dbReference type="SMART" id="SM00150">
    <property type="entry name" value="SPEC"/>
    <property type="match status" value="8"/>
</dbReference>
<evidence type="ECO:0000256" key="4">
    <source>
        <dbReference type="ARBA" id="ARBA00022490"/>
    </source>
</evidence>
<evidence type="ECO:0008006" key="11">
    <source>
        <dbReference type="Google" id="ProtNLM"/>
    </source>
</evidence>
<dbReference type="EMBL" id="UYRX01001815">
    <property type="protein sequence ID" value="VDM92204.1"/>
    <property type="molecule type" value="Genomic_DNA"/>
</dbReference>
<evidence type="ECO:0000256" key="3">
    <source>
        <dbReference type="ARBA" id="ARBA00022467"/>
    </source>
</evidence>
<evidence type="ECO:0000313" key="9">
    <source>
        <dbReference type="EMBL" id="VDM92204.1"/>
    </source>
</evidence>
<keyword evidence="7" id="KW-0206">Cytoskeleton</keyword>
<keyword evidence="10" id="KW-1185">Reference proteome</keyword>
<dbReference type="Pfam" id="PF00435">
    <property type="entry name" value="Spectrin"/>
    <property type="match status" value="8"/>
</dbReference>
<dbReference type="Gene3D" id="1.20.58.60">
    <property type="match status" value="6"/>
</dbReference>
<gene>
    <name evidence="9" type="ORF">NLS_LOCUS9682</name>
</gene>
<evidence type="ECO:0000256" key="7">
    <source>
        <dbReference type="ARBA" id="ARBA00023212"/>
    </source>
</evidence>
<evidence type="ECO:0000313" key="10">
    <source>
        <dbReference type="Proteomes" id="UP000277928"/>
    </source>
</evidence>
<evidence type="ECO:0000256" key="5">
    <source>
        <dbReference type="ARBA" id="ARBA00022737"/>
    </source>
</evidence>
<reference evidence="9 10" key="1">
    <citation type="submission" date="2018-08" db="EMBL/GenBank/DDBJ databases">
        <authorList>
            <person name="Laetsch R D."/>
            <person name="Stevens L."/>
            <person name="Kumar S."/>
            <person name="Blaxter L. M."/>
        </authorList>
    </citation>
    <scope>NUCLEOTIDE SEQUENCE [LARGE SCALE GENOMIC DNA]</scope>
</reference>
<dbReference type="OrthoDB" id="5865767at2759"/>
<evidence type="ECO:0000256" key="2">
    <source>
        <dbReference type="ARBA" id="ARBA00006826"/>
    </source>
</evidence>
<dbReference type="FunFam" id="1.20.58.60:FF:000007">
    <property type="entry name" value="Spectrin alpha chain non-erythrocytic 1"/>
    <property type="match status" value="1"/>
</dbReference>
<sequence length="878" mass="102106">MQIKRINDVAEELVNEGHSHSDEIRRCQNAANLLWNKIQNLLKIKQRQLETAERVAAFNETCEDARSWMQDKFDLLEQKVDMNDSKAIQAIQKRYQNLGKDLKPLEEKIHFLQQLADEVKNEHPEEAARIERTINELVKMHDELRHKSAARIEEAEQSQGHQMFDGAVKNLQTWIDKTKLSLVDNTRPVDVSSAEELLKKHYELNDDISGKKYEFDYVRDLGQRLLQKNSTLNDVRESLKKLDIEQQALNALWKEKERWLKELLNLQVLNTEAERIDAATKGHEAFLELSNLGDSVETAENLLKRHSDFEAKLRAQEDRLKVFARGADQLIQAKHSEADFIKKRRDDVLARRALVHQAAARRRAKLDASLQYQNLRRNIQELSQWIAEKRKIANDDSYRDIASITVKLLKHKAFEAELKANAARLDELNAEGNALIAAQHYESKSIRRLLDGVNTEWSDLLRAANARGECLRQAEDQKGLNSALDDAHLKLDEIQASLNSKDLGSDLRGVKELIQKHVVVEKEMAVFEKRSVEMTEQANTMIQQGHFDSATIKKAMQKLTERFELQKKPAKDRRTALEESLKWHQLSFDIDCEMHWISEKIPIASSAETGRSLTEATNMQKKHEQLEAEVASRLPYINQTLNRGSKLIQEKHYAHVQIRAKYEQLSDALAHLNNLMRKRKDLLNWAFKEEQYMFDAAEVDSWMSEKRGALTSEDYGQDEDAAQKLLAKHKALQADMITYKQWLQKLAIQCKELENWKRSNNERFATRQTELENEFVTLSNLADERRQQLENAVYLYQYLRESQDLEMWINEQLLIAMSEDYGIDYEHLKELQSRFEDFKQSVKTGSGRFVHCESAANALLRRSPPFARDILKRQEKLR</sequence>
<evidence type="ECO:0000256" key="8">
    <source>
        <dbReference type="SAM" id="Coils"/>
    </source>
</evidence>
<name>A0A3P7JMG8_LITSI</name>
<dbReference type="AlphaFoldDB" id="A0A3P7JMG8"/>
<proteinExistence type="inferred from homology"/>
<dbReference type="InterPro" id="IPR002017">
    <property type="entry name" value="Spectrin_repeat"/>
</dbReference>
<dbReference type="PANTHER" id="PTHR11915">
    <property type="entry name" value="SPECTRIN/FILAMIN RELATED CYTOSKELETAL PROTEIN"/>
    <property type="match status" value="1"/>
</dbReference>
<comment type="similarity">
    <text evidence="2">Belongs to the spectrin family.</text>
</comment>
<dbReference type="Proteomes" id="UP000277928">
    <property type="component" value="Unassembled WGS sequence"/>
</dbReference>
<evidence type="ECO:0000256" key="6">
    <source>
        <dbReference type="ARBA" id="ARBA00023203"/>
    </source>
</evidence>
<organism evidence="9 10">
    <name type="scientific">Litomosoides sigmodontis</name>
    <name type="common">Filarial nematode worm</name>
    <dbReference type="NCBI Taxonomy" id="42156"/>
    <lineage>
        <taxon>Eukaryota</taxon>
        <taxon>Metazoa</taxon>
        <taxon>Ecdysozoa</taxon>
        <taxon>Nematoda</taxon>
        <taxon>Chromadorea</taxon>
        <taxon>Rhabditida</taxon>
        <taxon>Spirurina</taxon>
        <taxon>Spiruromorpha</taxon>
        <taxon>Filarioidea</taxon>
        <taxon>Onchocercidae</taxon>
        <taxon>Litomosoides</taxon>
    </lineage>
</organism>
<protein>
    <recommendedName>
        <fullName evidence="11">PH domain-containing protein</fullName>
    </recommendedName>
</protein>
<feature type="non-terminal residue" evidence="9">
    <location>
        <position position="878"/>
    </location>
</feature>
<keyword evidence="6" id="KW-0009">Actin-binding</keyword>
<dbReference type="SUPFAM" id="SSF46966">
    <property type="entry name" value="Spectrin repeat"/>
    <property type="match status" value="7"/>
</dbReference>
<dbReference type="CDD" id="cd00176">
    <property type="entry name" value="SPEC"/>
    <property type="match status" value="4"/>
</dbReference>
<accession>A0A3P7JMG8</accession>
<dbReference type="GO" id="GO:0005856">
    <property type="term" value="C:cytoskeleton"/>
    <property type="evidence" value="ECO:0007669"/>
    <property type="project" value="UniProtKB-SubCell"/>
</dbReference>
<dbReference type="GO" id="GO:0051693">
    <property type="term" value="P:actin filament capping"/>
    <property type="evidence" value="ECO:0007669"/>
    <property type="project" value="UniProtKB-KW"/>
</dbReference>
<keyword evidence="4" id="KW-0963">Cytoplasm</keyword>
<comment type="subcellular location">
    <subcellularLocation>
        <location evidence="1">Cytoplasm</location>
        <location evidence="1">Cytoskeleton</location>
    </subcellularLocation>
</comment>
<keyword evidence="5" id="KW-0677">Repeat</keyword>